<comment type="caution">
    <text evidence="2">The sequence shown here is derived from an EMBL/GenBank/DDBJ whole genome shotgun (WGS) entry which is preliminary data.</text>
</comment>
<evidence type="ECO:0000256" key="1">
    <source>
        <dbReference type="SAM" id="Phobius"/>
    </source>
</evidence>
<sequence length="113" mass="12966">MVWKIYSWVFTGILTLSYASMPPEAVSSRELIDIPISTISLVGLFCFAFKRRIGARTFWQFWLFTAISWDLIYNFLLTTHAAVTLTKVAIGALIFVPQYVALYKYSFQPQPAE</sequence>
<feature type="transmembrane region" description="Helical" evidence="1">
    <location>
        <begin position="88"/>
        <end position="107"/>
    </location>
</feature>
<reference evidence="3" key="1">
    <citation type="submission" date="2020-06" db="EMBL/GenBank/DDBJ databases">
        <title>Draft genomic sequecing of Geomonas sp. Red745.</title>
        <authorList>
            <person name="Itoh H."/>
            <person name="Xu Z.X."/>
            <person name="Ushijima N."/>
            <person name="Masuda Y."/>
            <person name="Shiratori Y."/>
            <person name="Senoo K."/>
        </authorList>
    </citation>
    <scope>NUCLEOTIDE SEQUENCE [LARGE SCALE GENOMIC DNA]</scope>
    <source>
        <strain evidence="3">Red745</strain>
    </source>
</reference>
<accession>A0A6V8N470</accession>
<dbReference type="Proteomes" id="UP000587586">
    <property type="component" value="Unassembled WGS sequence"/>
</dbReference>
<gene>
    <name evidence="2" type="ORF">GMLC_07390</name>
</gene>
<protein>
    <recommendedName>
        <fullName evidence="4">Nicotinamide riboside transporter PnuC</fullName>
    </recommendedName>
</protein>
<organism evidence="2 3">
    <name type="scientific">Geomonas limicola</name>
    <dbReference type="NCBI Taxonomy" id="2740186"/>
    <lineage>
        <taxon>Bacteria</taxon>
        <taxon>Pseudomonadati</taxon>
        <taxon>Thermodesulfobacteriota</taxon>
        <taxon>Desulfuromonadia</taxon>
        <taxon>Geobacterales</taxon>
        <taxon>Geobacteraceae</taxon>
        <taxon>Geomonas</taxon>
    </lineage>
</organism>
<dbReference type="RefSeq" id="WP_183359677.1">
    <property type="nucleotide sequence ID" value="NZ_BLXZ01000001.1"/>
</dbReference>
<evidence type="ECO:0008006" key="4">
    <source>
        <dbReference type="Google" id="ProtNLM"/>
    </source>
</evidence>
<dbReference type="AlphaFoldDB" id="A0A6V8N470"/>
<name>A0A6V8N470_9BACT</name>
<proteinExistence type="predicted"/>
<feature type="transmembrane region" description="Helical" evidence="1">
    <location>
        <begin position="61"/>
        <end position="82"/>
    </location>
</feature>
<keyword evidence="1" id="KW-1133">Transmembrane helix</keyword>
<dbReference type="EMBL" id="BLXZ01000001">
    <property type="protein sequence ID" value="GFO67160.1"/>
    <property type="molecule type" value="Genomic_DNA"/>
</dbReference>
<evidence type="ECO:0000313" key="2">
    <source>
        <dbReference type="EMBL" id="GFO67160.1"/>
    </source>
</evidence>
<keyword evidence="3" id="KW-1185">Reference proteome</keyword>
<keyword evidence="1" id="KW-0812">Transmembrane</keyword>
<evidence type="ECO:0000313" key="3">
    <source>
        <dbReference type="Proteomes" id="UP000587586"/>
    </source>
</evidence>
<feature type="transmembrane region" description="Helical" evidence="1">
    <location>
        <begin position="31"/>
        <end position="49"/>
    </location>
</feature>
<keyword evidence="1" id="KW-0472">Membrane</keyword>